<dbReference type="EMBL" id="JADGIZ020000047">
    <property type="protein sequence ID" value="KAL2913387.1"/>
    <property type="molecule type" value="Genomic_DNA"/>
</dbReference>
<evidence type="ECO:0000256" key="7">
    <source>
        <dbReference type="ARBA" id="ARBA00022989"/>
    </source>
</evidence>
<feature type="transmembrane region" description="Helical" evidence="10">
    <location>
        <begin position="265"/>
        <end position="294"/>
    </location>
</feature>
<gene>
    <name evidence="11" type="ORF">HK105_207132</name>
</gene>
<feature type="region of interest" description="Disordered" evidence="9">
    <location>
        <begin position="1"/>
        <end position="92"/>
    </location>
</feature>
<feature type="transmembrane region" description="Helical" evidence="10">
    <location>
        <begin position="149"/>
        <end position="171"/>
    </location>
</feature>
<dbReference type="PANTHER" id="PTHR13121:SF0">
    <property type="entry name" value="PHOSPHATIDYLINOSITOL GLYCAN ANCHOR BIOSYNTHESIS CLASS U PROTEIN"/>
    <property type="match status" value="1"/>
</dbReference>
<comment type="pathway">
    <text evidence="2">Glycolipid biosynthesis; glycosylphosphatidylinositol-anchor biosynthesis.</text>
</comment>
<keyword evidence="12" id="KW-1185">Reference proteome</keyword>
<protein>
    <submittedName>
        <fullName evidence="11">Uncharacterized protein</fullName>
    </submittedName>
</protein>
<dbReference type="InterPro" id="IPR009600">
    <property type="entry name" value="PIG-U"/>
</dbReference>
<organism evidence="11 12">
    <name type="scientific">Polyrhizophydium stewartii</name>
    <dbReference type="NCBI Taxonomy" id="2732419"/>
    <lineage>
        <taxon>Eukaryota</taxon>
        <taxon>Fungi</taxon>
        <taxon>Fungi incertae sedis</taxon>
        <taxon>Chytridiomycota</taxon>
        <taxon>Chytridiomycota incertae sedis</taxon>
        <taxon>Chytridiomycetes</taxon>
        <taxon>Rhizophydiales</taxon>
        <taxon>Rhizophydiales incertae sedis</taxon>
        <taxon>Polyrhizophydium</taxon>
    </lineage>
</organism>
<feature type="transmembrane region" description="Helical" evidence="10">
    <location>
        <begin position="499"/>
        <end position="524"/>
    </location>
</feature>
<evidence type="ECO:0000313" key="11">
    <source>
        <dbReference type="EMBL" id="KAL2913387.1"/>
    </source>
</evidence>
<feature type="transmembrane region" description="Helical" evidence="10">
    <location>
        <begin position="399"/>
        <end position="420"/>
    </location>
</feature>
<evidence type="ECO:0000256" key="6">
    <source>
        <dbReference type="ARBA" id="ARBA00022824"/>
    </source>
</evidence>
<sequence>MPRAKKKAAAAAAATAPAQSSPAPSAPRTIPPQLQHLYEASQRALAEDAGLRVRGAAGGHNGAAHTDSDNDDDDAGSRARASAGAGGDQESSHIDMRIPPWAGILLRVLLALFWPAWVKECVHLHTHGISPYDGGVCHQAPLLIGLFEYVPSILTPFVFILADVAISRLLVHIAEYKRQLQIKESWPAPVVLPETEPVSEGLIGENDFGVGQVDVDEDLRLLKRHQVIKSTPWTDPNIRQETISKDDPTRPVDLLINPKDISTMYLLNPFSIIICIAQSTQLFSSLAVVAAIYFSTRGRVGKAGLAIAAGAYLSIYPLLLLPPCILMIASACRKPVLWAASRTLLVVAGALGALLLSSLVMIGDWSFINATYGTIFFVTDLTPNVGLFWYFFIEMFDQFRTFFLVVFHITAVVFVVPLTMRFSTSPLMAAFLLSGVIALFKSYPSIADTAVMLTMSTLFPEVFKYAKYTFVALNSLAYASVLGPLFFNLWVYSGAGNANFFYAITLVFALAQVVYLVDVAFAYLRREWERTHPGWRRMRLEVVQI</sequence>
<evidence type="ECO:0000256" key="5">
    <source>
        <dbReference type="ARBA" id="ARBA00022692"/>
    </source>
</evidence>
<feature type="transmembrane region" description="Helical" evidence="10">
    <location>
        <begin position="306"/>
        <end position="332"/>
    </location>
</feature>
<evidence type="ECO:0000256" key="4">
    <source>
        <dbReference type="ARBA" id="ARBA00022502"/>
    </source>
</evidence>
<feature type="transmembrane region" description="Helical" evidence="10">
    <location>
        <begin position="465"/>
        <end position="487"/>
    </location>
</feature>
<keyword evidence="4" id="KW-0337">GPI-anchor biosynthesis</keyword>
<keyword evidence="8 10" id="KW-0472">Membrane</keyword>
<comment type="subcellular location">
    <subcellularLocation>
        <location evidence="1">Endoplasmic reticulum membrane</location>
        <topology evidence="1">Multi-pass membrane protein</topology>
    </subcellularLocation>
</comment>
<accession>A0ABR4N1H3</accession>
<evidence type="ECO:0000256" key="2">
    <source>
        <dbReference type="ARBA" id="ARBA00004687"/>
    </source>
</evidence>
<keyword evidence="7 10" id="KW-1133">Transmembrane helix</keyword>
<evidence type="ECO:0000256" key="9">
    <source>
        <dbReference type="SAM" id="MobiDB-lite"/>
    </source>
</evidence>
<dbReference type="Proteomes" id="UP001527925">
    <property type="component" value="Unassembled WGS sequence"/>
</dbReference>
<feature type="transmembrane region" description="Helical" evidence="10">
    <location>
        <begin position="426"/>
        <end position="444"/>
    </location>
</feature>
<keyword evidence="5 10" id="KW-0812">Transmembrane</keyword>
<evidence type="ECO:0000256" key="3">
    <source>
        <dbReference type="ARBA" id="ARBA00010026"/>
    </source>
</evidence>
<feature type="transmembrane region" description="Helical" evidence="10">
    <location>
        <begin position="374"/>
        <end position="392"/>
    </location>
</feature>
<feature type="compositionally biased region" description="Low complexity" evidence="9">
    <location>
        <begin position="9"/>
        <end position="27"/>
    </location>
</feature>
<evidence type="ECO:0000256" key="8">
    <source>
        <dbReference type="ARBA" id="ARBA00023136"/>
    </source>
</evidence>
<dbReference type="PANTHER" id="PTHR13121">
    <property type="entry name" value="GPI TRANSAMIDASE COMPONENT PIG-U"/>
    <property type="match status" value="1"/>
</dbReference>
<keyword evidence="6" id="KW-0256">Endoplasmic reticulum</keyword>
<evidence type="ECO:0000256" key="1">
    <source>
        <dbReference type="ARBA" id="ARBA00004477"/>
    </source>
</evidence>
<dbReference type="Pfam" id="PF06728">
    <property type="entry name" value="PIG-U"/>
    <property type="match status" value="1"/>
</dbReference>
<reference evidence="11 12" key="1">
    <citation type="submission" date="2023-09" db="EMBL/GenBank/DDBJ databases">
        <title>Pangenome analysis of Batrachochytrium dendrobatidis and related Chytrids.</title>
        <authorList>
            <person name="Yacoub M.N."/>
            <person name="Stajich J.E."/>
            <person name="James T.Y."/>
        </authorList>
    </citation>
    <scope>NUCLEOTIDE SEQUENCE [LARGE SCALE GENOMIC DNA]</scope>
    <source>
        <strain evidence="11 12">JEL0888</strain>
    </source>
</reference>
<proteinExistence type="inferred from homology"/>
<name>A0ABR4N1H3_9FUNG</name>
<evidence type="ECO:0000256" key="10">
    <source>
        <dbReference type="SAM" id="Phobius"/>
    </source>
</evidence>
<feature type="transmembrane region" description="Helical" evidence="10">
    <location>
        <begin position="344"/>
        <end position="368"/>
    </location>
</feature>
<evidence type="ECO:0000313" key="12">
    <source>
        <dbReference type="Proteomes" id="UP001527925"/>
    </source>
</evidence>
<comment type="caution">
    <text evidence="11">The sequence shown here is derived from an EMBL/GenBank/DDBJ whole genome shotgun (WGS) entry which is preliminary data.</text>
</comment>
<comment type="similarity">
    <text evidence="3">Belongs to the PIGU family.</text>
</comment>